<evidence type="ECO:0000313" key="2">
    <source>
        <dbReference type="Proteomes" id="UP001163603"/>
    </source>
</evidence>
<accession>A0ACC0WZX0</accession>
<comment type="caution">
    <text evidence="1">The sequence shown here is derived from an EMBL/GenBank/DDBJ whole genome shotgun (WGS) entry which is preliminary data.</text>
</comment>
<keyword evidence="2" id="KW-1185">Reference proteome</keyword>
<sequence length="78" mass="9107">MGLFSFISGTVNIPEEFADDTWPLRYKPFNHFRYLRFNSEAEPKGLPSTLKDYCGMLMRADKNFSTRLFGAKFVKFVN</sequence>
<evidence type="ECO:0000313" key="1">
    <source>
        <dbReference type="EMBL" id="KAJ0007583.1"/>
    </source>
</evidence>
<name>A0ACC0WZX0_9ROSI</name>
<reference evidence="2" key="1">
    <citation type="journal article" date="2023" name="G3 (Bethesda)">
        <title>Genome assembly and association tests identify interacting loci associated with vigor, precocity, and sex in interspecific pistachio rootstocks.</title>
        <authorList>
            <person name="Palmer W."/>
            <person name="Jacygrad E."/>
            <person name="Sagayaradj S."/>
            <person name="Cavanaugh K."/>
            <person name="Han R."/>
            <person name="Bertier L."/>
            <person name="Beede B."/>
            <person name="Kafkas S."/>
            <person name="Golino D."/>
            <person name="Preece J."/>
            <person name="Michelmore R."/>
        </authorList>
    </citation>
    <scope>NUCLEOTIDE SEQUENCE [LARGE SCALE GENOMIC DNA]</scope>
</reference>
<proteinExistence type="predicted"/>
<dbReference type="EMBL" id="CM047750">
    <property type="protein sequence ID" value="KAJ0007583.1"/>
    <property type="molecule type" value="Genomic_DNA"/>
</dbReference>
<organism evidence="1 2">
    <name type="scientific">Pistacia integerrima</name>
    <dbReference type="NCBI Taxonomy" id="434235"/>
    <lineage>
        <taxon>Eukaryota</taxon>
        <taxon>Viridiplantae</taxon>
        <taxon>Streptophyta</taxon>
        <taxon>Embryophyta</taxon>
        <taxon>Tracheophyta</taxon>
        <taxon>Spermatophyta</taxon>
        <taxon>Magnoliopsida</taxon>
        <taxon>eudicotyledons</taxon>
        <taxon>Gunneridae</taxon>
        <taxon>Pentapetalae</taxon>
        <taxon>rosids</taxon>
        <taxon>malvids</taxon>
        <taxon>Sapindales</taxon>
        <taxon>Anacardiaceae</taxon>
        <taxon>Pistacia</taxon>
    </lineage>
</organism>
<protein>
    <submittedName>
        <fullName evidence="1">Uncharacterized protein</fullName>
    </submittedName>
</protein>
<dbReference type="Proteomes" id="UP001163603">
    <property type="component" value="Chromosome 15"/>
</dbReference>
<gene>
    <name evidence="1" type="ORF">Pint_29953</name>
</gene>